<dbReference type="Pfam" id="PF00455">
    <property type="entry name" value="DeoRC"/>
    <property type="match status" value="1"/>
</dbReference>
<dbReference type="EMBL" id="JAVTXN010000059">
    <property type="protein sequence ID" value="MDT9610300.1"/>
    <property type="molecule type" value="Genomic_DNA"/>
</dbReference>
<dbReference type="GO" id="GO:0003677">
    <property type="term" value="F:DNA binding"/>
    <property type="evidence" value="ECO:0007669"/>
    <property type="project" value="UniProtKB-KW"/>
</dbReference>
<dbReference type="InterPro" id="IPR014036">
    <property type="entry name" value="DeoR-like_C"/>
</dbReference>
<dbReference type="Proteomes" id="UP000235119">
    <property type="component" value="Unassembled WGS sequence"/>
</dbReference>
<dbReference type="Proteomes" id="UP001253287">
    <property type="component" value="Unassembled WGS sequence"/>
</dbReference>
<dbReference type="PROSITE" id="PS51000">
    <property type="entry name" value="HTH_DEOR_2"/>
    <property type="match status" value="1"/>
</dbReference>
<keyword evidence="4" id="KW-0238">DNA-binding</keyword>
<evidence type="ECO:0000313" key="6">
    <source>
        <dbReference type="Proteomes" id="UP000235119"/>
    </source>
</evidence>
<evidence type="ECO:0000256" key="1">
    <source>
        <dbReference type="ARBA" id="ARBA00023015"/>
    </source>
</evidence>
<protein>
    <submittedName>
        <fullName evidence="4">DeoR/GlpR family DNA-binding transcription regulator</fullName>
    </submittedName>
    <submittedName>
        <fullName evidence="5">DeoR/GlpR transcriptional regulator</fullName>
    </submittedName>
</protein>
<dbReference type="GO" id="GO:0003700">
    <property type="term" value="F:DNA-binding transcription factor activity"/>
    <property type="evidence" value="ECO:0007669"/>
    <property type="project" value="InterPro"/>
</dbReference>
<dbReference type="InterPro" id="IPR036390">
    <property type="entry name" value="WH_DNA-bd_sf"/>
</dbReference>
<dbReference type="PANTHER" id="PTHR30363">
    <property type="entry name" value="HTH-TYPE TRANSCRIPTIONAL REGULATOR SRLR-RELATED"/>
    <property type="match status" value="1"/>
</dbReference>
<organism evidence="5 6">
    <name type="scientific">Lactobacillus crispatus</name>
    <dbReference type="NCBI Taxonomy" id="47770"/>
    <lineage>
        <taxon>Bacteria</taxon>
        <taxon>Bacillati</taxon>
        <taxon>Bacillota</taxon>
        <taxon>Bacilli</taxon>
        <taxon>Lactobacillales</taxon>
        <taxon>Lactobacillaceae</taxon>
        <taxon>Lactobacillus</taxon>
    </lineage>
</organism>
<dbReference type="Gene3D" id="3.40.50.1360">
    <property type="match status" value="1"/>
</dbReference>
<name>A0A2N5KZ37_9LACO</name>
<dbReference type="SMART" id="SM00420">
    <property type="entry name" value="HTH_DEOR"/>
    <property type="match status" value="1"/>
</dbReference>
<evidence type="ECO:0000313" key="5">
    <source>
        <dbReference type="EMBL" id="PLT11492.1"/>
    </source>
</evidence>
<dbReference type="SUPFAM" id="SSF46785">
    <property type="entry name" value="Winged helix' DNA-binding domain"/>
    <property type="match status" value="1"/>
</dbReference>
<comment type="caution">
    <text evidence="5">The sequence shown here is derived from an EMBL/GenBank/DDBJ whole genome shotgun (WGS) entry which is preliminary data.</text>
</comment>
<dbReference type="AlphaFoldDB" id="A0A2N5KZ37"/>
<dbReference type="InterPro" id="IPR001034">
    <property type="entry name" value="DeoR_HTH"/>
</dbReference>
<dbReference type="Pfam" id="PF08220">
    <property type="entry name" value="HTH_DeoR"/>
    <property type="match status" value="1"/>
</dbReference>
<dbReference type="SMART" id="SM01134">
    <property type="entry name" value="DeoRC"/>
    <property type="match status" value="1"/>
</dbReference>
<dbReference type="EMBL" id="PKIW01000016">
    <property type="protein sequence ID" value="PLT11492.1"/>
    <property type="molecule type" value="Genomic_DNA"/>
</dbReference>
<dbReference type="InterPro" id="IPR036388">
    <property type="entry name" value="WH-like_DNA-bd_sf"/>
</dbReference>
<sequence length="252" mass="27940">MKNSIQVIKKRRKQIIDLLNHTREISISELSKKMKVAEMTIRRDCDYLSKMGKISKKRGVISLVAPEEIPLSQPVSYIKQSLGKEAARYIHDGDIVFINSSSTAFDAIPHLLTKDIIIVTNNGYAGNFENTKSKVILTGGEIHHKLIMSGDLATKAFLSLRANYAIIGCAGISINQGISTPVMEEAEVNKTIIQQSQKVIVVADYSKFNKFSNFTIGTIKDIDLLITDTFVENSVINEFIKAGVNVIQVPLK</sequence>
<dbReference type="RefSeq" id="WP_035163665.1">
    <property type="nucleotide sequence ID" value="NZ_JAKHHJ010000055.1"/>
</dbReference>
<reference evidence="4" key="2">
    <citation type="submission" date="2023-08" db="EMBL/GenBank/DDBJ databases">
        <title>Lactobacillus from the Female Urinary Tract.</title>
        <authorList>
            <person name="Stegman N."/>
            <person name="Jackson B."/>
            <person name="Steiling M."/>
            <person name="Sedano C."/>
            <person name="Wolfe A."/>
            <person name="Putonti C."/>
        </authorList>
    </citation>
    <scope>NUCLEOTIDE SEQUENCE</scope>
    <source>
        <strain evidence="4">UMB5661</strain>
    </source>
</reference>
<evidence type="ECO:0000256" key="2">
    <source>
        <dbReference type="ARBA" id="ARBA00023163"/>
    </source>
</evidence>
<accession>A0A2N5KZ37</accession>
<dbReference type="Gene3D" id="1.10.10.10">
    <property type="entry name" value="Winged helix-like DNA-binding domain superfamily/Winged helix DNA-binding domain"/>
    <property type="match status" value="1"/>
</dbReference>
<dbReference type="PANTHER" id="PTHR30363:SF44">
    <property type="entry name" value="AGA OPERON TRANSCRIPTIONAL REPRESSOR-RELATED"/>
    <property type="match status" value="1"/>
</dbReference>
<dbReference type="InterPro" id="IPR037171">
    <property type="entry name" value="NagB/RpiA_transferase-like"/>
</dbReference>
<dbReference type="SUPFAM" id="SSF100950">
    <property type="entry name" value="NagB/RpiA/CoA transferase-like"/>
    <property type="match status" value="1"/>
</dbReference>
<feature type="domain" description="HTH deoR-type" evidence="3">
    <location>
        <begin position="8"/>
        <end position="63"/>
    </location>
</feature>
<gene>
    <name evidence="5" type="ORF">CYJ79_04395</name>
    <name evidence="4" type="ORF">RON39_09280</name>
</gene>
<keyword evidence="1" id="KW-0805">Transcription regulation</keyword>
<proteinExistence type="predicted"/>
<reference evidence="5 6" key="1">
    <citation type="submission" date="2017-12" db="EMBL/GenBank/DDBJ databases">
        <title>Phylogenetic diversity of female urinary microbiome.</title>
        <authorList>
            <person name="Thomas-White K."/>
            <person name="Wolfe A.J."/>
        </authorList>
    </citation>
    <scope>NUCLEOTIDE SEQUENCE [LARGE SCALE GENOMIC DNA]</scope>
    <source>
        <strain evidence="5 6">UMB0085</strain>
    </source>
</reference>
<evidence type="ECO:0000259" key="3">
    <source>
        <dbReference type="PROSITE" id="PS51000"/>
    </source>
</evidence>
<evidence type="ECO:0000313" key="4">
    <source>
        <dbReference type="EMBL" id="MDT9610300.1"/>
    </source>
</evidence>
<keyword evidence="2" id="KW-0804">Transcription</keyword>
<dbReference type="InterPro" id="IPR050313">
    <property type="entry name" value="Carb_Metab_HTH_regulators"/>
</dbReference>